<dbReference type="SUPFAM" id="SSF53474">
    <property type="entry name" value="alpha/beta-Hydrolases"/>
    <property type="match status" value="1"/>
</dbReference>
<feature type="domain" description="Dienelactone hydrolase" evidence="1">
    <location>
        <begin position="67"/>
        <end position="294"/>
    </location>
</feature>
<gene>
    <name evidence="2" type="ORF">EQG66_10275</name>
</gene>
<evidence type="ECO:0000313" key="3">
    <source>
        <dbReference type="Proteomes" id="UP000290958"/>
    </source>
</evidence>
<reference evidence="3" key="1">
    <citation type="submission" date="2019-01" db="EMBL/GenBank/DDBJ databases">
        <title>Cytophagaceae bacterium strain CAR-16.</title>
        <authorList>
            <person name="Chen W.-M."/>
        </authorList>
    </citation>
    <scope>NUCLEOTIDE SEQUENCE [LARGE SCALE GENOMIC DNA]</scope>
    <source>
        <strain evidence="3">CHR27</strain>
    </source>
</reference>
<keyword evidence="3" id="KW-1185">Reference proteome</keyword>
<evidence type="ECO:0000259" key="1">
    <source>
        <dbReference type="Pfam" id="PF01738"/>
    </source>
</evidence>
<dbReference type="InterPro" id="IPR029058">
    <property type="entry name" value="AB_hydrolase_fold"/>
</dbReference>
<accession>A0A4Q1KH34</accession>
<evidence type="ECO:0000313" key="2">
    <source>
        <dbReference type="EMBL" id="RXR28419.1"/>
    </source>
</evidence>
<protein>
    <submittedName>
        <fullName evidence="2">Dienelactone hydrolase family protein</fullName>
    </submittedName>
</protein>
<dbReference type="Proteomes" id="UP000290958">
    <property type="component" value="Unassembled WGS sequence"/>
</dbReference>
<dbReference type="AlphaFoldDB" id="A0A4Q1KH34"/>
<sequence>MCDEISEAENERWMQGRAFGRREFAGLGASASVAMMMPGAAMAASSATQAAVTATTVSIPTADGTADAYFVHPAKGRHPAVILWPDIAGLREAYQVMGTHLAQAGYAVLVVNQYYRSAKAPIMNSLAEWRTEEGQARLKPMIAAITPAGTSADAGSFVDWLAKQPAVDAKRKMGSSGYCMGGAFTFRTAAARPDHVGAIASFHGGGLVKEAADSPHLLLPKMKAQLLVAVAQNDDAREPATKDALRDAAKAAGRTAEIEVYPAQHGWCTIDAPVYDKEQAERAWGRMLAMFRQALT</sequence>
<dbReference type="InterPro" id="IPR002925">
    <property type="entry name" value="Dienelactn_hydro"/>
</dbReference>
<dbReference type="OrthoDB" id="9787933at2"/>
<dbReference type="Gene3D" id="3.40.50.1820">
    <property type="entry name" value="alpha/beta hydrolase"/>
    <property type="match status" value="1"/>
</dbReference>
<dbReference type="RefSeq" id="WP_129404493.1">
    <property type="nucleotide sequence ID" value="NZ_SBKP01000009.1"/>
</dbReference>
<proteinExistence type="predicted"/>
<dbReference type="EMBL" id="SBKP01000009">
    <property type="protein sequence ID" value="RXR28419.1"/>
    <property type="molecule type" value="Genomic_DNA"/>
</dbReference>
<dbReference type="InterPro" id="IPR051049">
    <property type="entry name" value="Dienelactone_hydrolase-like"/>
</dbReference>
<keyword evidence="2" id="KW-0378">Hydrolase</keyword>
<dbReference type="PANTHER" id="PTHR46623">
    <property type="entry name" value="CARBOXYMETHYLENEBUTENOLIDASE-RELATED"/>
    <property type="match status" value="1"/>
</dbReference>
<organism evidence="2 3">
    <name type="scientific">Sphingobium fluviale</name>
    <dbReference type="NCBI Taxonomy" id="2506423"/>
    <lineage>
        <taxon>Bacteria</taxon>
        <taxon>Pseudomonadati</taxon>
        <taxon>Pseudomonadota</taxon>
        <taxon>Alphaproteobacteria</taxon>
        <taxon>Sphingomonadales</taxon>
        <taxon>Sphingomonadaceae</taxon>
        <taxon>Sphingobium</taxon>
    </lineage>
</organism>
<name>A0A4Q1KH34_9SPHN</name>
<comment type="caution">
    <text evidence="2">The sequence shown here is derived from an EMBL/GenBank/DDBJ whole genome shotgun (WGS) entry which is preliminary data.</text>
</comment>
<dbReference type="GO" id="GO:0016787">
    <property type="term" value="F:hydrolase activity"/>
    <property type="evidence" value="ECO:0007669"/>
    <property type="project" value="UniProtKB-KW"/>
</dbReference>
<dbReference type="PANTHER" id="PTHR46623:SF10">
    <property type="entry name" value="CARBOXYMETHYLENEBUTENOLIDASE HOMOLOG"/>
    <property type="match status" value="1"/>
</dbReference>
<dbReference type="Pfam" id="PF01738">
    <property type="entry name" value="DLH"/>
    <property type="match status" value="1"/>
</dbReference>